<name>A0A8S3ZCZ9_9EUPU</name>
<evidence type="ECO:0000313" key="3">
    <source>
        <dbReference type="EMBL" id="CAG5125700.1"/>
    </source>
</evidence>
<dbReference type="SUPFAM" id="SSF47769">
    <property type="entry name" value="SAM/Pointed domain"/>
    <property type="match status" value="1"/>
</dbReference>
<dbReference type="OrthoDB" id="6162224at2759"/>
<feature type="compositionally biased region" description="Low complexity" evidence="1">
    <location>
        <begin position="94"/>
        <end position="122"/>
    </location>
</feature>
<dbReference type="InterPro" id="IPR013761">
    <property type="entry name" value="SAM/pointed_sf"/>
</dbReference>
<feature type="compositionally biased region" description="Polar residues" evidence="1">
    <location>
        <begin position="175"/>
        <end position="189"/>
    </location>
</feature>
<dbReference type="CDD" id="cd09487">
    <property type="entry name" value="SAM_superfamily"/>
    <property type="match status" value="1"/>
</dbReference>
<feature type="region of interest" description="Disordered" evidence="1">
    <location>
        <begin position="1"/>
        <end position="33"/>
    </location>
</feature>
<feature type="domain" description="SAM" evidence="2">
    <location>
        <begin position="280"/>
        <end position="332"/>
    </location>
</feature>
<evidence type="ECO:0000259" key="2">
    <source>
        <dbReference type="Pfam" id="PF00536"/>
    </source>
</evidence>
<feature type="region of interest" description="Disordered" evidence="1">
    <location>
        <begin position="170"/>
        <end position="189"/>
    </location>
</feature>
<keyword evidence="4" id="KW-1185">Reference proteome</keyword>
<feature type="compositionally biased region" description="Basic and acidic residues" evidence="1">
    <location>
        <begin position="207"/>
        <end position="225"/>
    </location>
</feature>
<dbReference type="EMBL" id="CAJHNH020002135">
    <property type="protein sequence ID" value="CAG5125700.1"/>
    <property type="molecule type" value="Genomic_DNA"/>
</dbReference>
<dbReference type="Gene3D" id="1.10.150.50">
    <property type="entry name" value="Transcription Factor, Ets-1"/>
    <property type="match status" value="1"/>
</dbReference>
<feature type="region of interest" description="Disordered" evidence="1">
    <location>
        <begin position="56"/>
        <end position="146"/>
    </location>
</feature>
<dbReference type="Proteomes" id="UP000678393">
    <property type="component" value="Unassembled WGS sequence"/>
</dbReference>
<evidence type="ECO:0000256" key="1">
    <source>
        <dbReference type="SAM" id="MobiDB-lite"/>
    </source>
</evidence>
<evidence type="ECO:0000313" key="4">
    <source>
        <dbReference type="Proteomes" id="UP000678393"/>
    </source>
</evidence>
<gene>
    <name evidence="3" type="ORF">CUNI_LOCUS11258</name>
</gene>
<feature type="compositionally biased region" description="Low complexity" evidence="1">
    <location>
        <begin position="1"/>
        <end position="10"/>
    </location>
</feature>
<sequence length="344" mass="37971">MNKVNSVSSVESKKHNIHDMIAAKVNDDTSSRDNTGLVIVSKQHAIKKPLVKFTLSAESNSEDETVSNLSDNSPSSPFLVRGISAQRISEKPNESSSSPSLRLNLSGTESISSPECSSSPEIRFSFGRTRKSSGEGSSASTPARSRRQTFCGISYLSRGNLARDNNIEDSEDMHSVSSSDFSPGSTRSSFGLEKFHGADDLSDDTSVDGKLRESTDFSDDPEARIPGDQLMTTPVNRQLRIVTSVDRALRPHRKISACSPKILNLGRSSSENLEHIAFIDYLKRLRLGQYLKHFPSNMSMLDFRLTSEDELIEVYGVQDLEARKALLRAIDTARDEEESDTDSW</sequence>
<dbReference type="InterPro" id="IPR001660">
    <property type="entry name" value="SAM"/>
</dbReference>
<proteinExistence type="predicted"/>
<feature type="compositionally biased region" description="Polar residues" evidence="1">
    <location>
        <begin position="66"/>
        <end position="76"/>
    </location>
</feature>
<feature type="region of interest" description="Disordered" evidence="1">
    <location>
        <begin position="195"/>
        <end position="228"/>
    </location>
</feature>
<feature type="compositionally biased region" description="Polar residues" evidence="1">
    <location>
        <begin position="134"/>
        <end position="143"/>
    </location>
</feature>
<protein>
    <recommendedName>
        <fullName evidence="2">SAM domain-containing protein</fullName>
    </recommendedName>
</protein>
<comment type="caution">
    <text evidence="3">The sequence shown here is derived from an EMBL/GenBank/DDBJ whole genome shotgun (WGS) entry which is preliminary data.</text>
</comment>
<feature type="non-terminal residue" evidence="3">
    <location>
        <position position="1"/>
    </location>
</feature>
<organism evidence="3 4">
    <name type="scientific">Candidula unifasciata</name>
    <dbReference type="NCBI Taxonomy" id="100452"/>
    <lineage>
        <taxon>Eukaryota</taxon>
        <taxon>Metazoa</taxon>
        <taxon>Spiralia</taxon>
        <taxon>Lophotrochozoa</taxon>
        <taxon>Mollusca</taxon>
        <taxon>Gastropoda</taxon>
        <taxon>Heterobranchia</taxon>
        <taxon>Euthyneura</taxon>
        <taxon>Panpulmonata</taxon>
        <taxon>Eupulmonata</taxon>
        <taxon>Stylommatophora</taxon>
        <taxon>Helicina</taxon>
        <taxon>Helicoidea</taxon>
        <taxon>Geomitridae</taxon>
        <taxon>Candidula</taxon>
    </lineage>
</organism>
<reference evidence="3" key="1">
    <citation type="submission" date="2021-04" db="EMBL/GenBank/DDBJ databases">
        <authorList>
            <consortium name="Molecular Ecology Group"/>
        </authorList>
    </citation>
    <scope>NUCLEOTIDE SEQUENCE</scope>
</reference>
<accession>A0A8S3ZCZ9</accession>
<dbReference type="AlphaFoldDB" id="A0A8S3ZCZ9"/>
<dbReference type="Pfam" id="PF00536">
    <property type="entry name" value="SAM_1"/>
    <property type="match status" value="1"/>
</dbReference>